<organism evidence="3 4">
    <name type="scientific">Drosophila busckii</name>
    <name type="common">Fruit fly</name>
    <dbReference type="NCBI Taxonomy" id="30019"/>
    <lineage>
        <taxon>Eukaryota</taxon>
        <taxon>Metazoa</taxon>
        <taxon>Ecdysozoa</taxon>
        <taxon>Arthropoda</taxon>
        <taxon>Hexapoda</taxon>
        <taxon>Insecta</taxon>
        <taxon>Pterygota</taxon>
        <taxon>Neoptera</taxon>
        <taxon>Endopterygota</taxon>
        <taxon>Diptera</taxon>
        <taxon>Brachycera</taxon>
        <taxon>Muscomorpha</taxon>
        <taxon>Ephydroidea</taxon>
        <taxon>Drosophilidae</taxon>
        <taxon>Drosophila</taxon>
    </lineage>
</organism>
<sequence>MEVTTKQQQITIENLKADALTAKKCEERTVITVEQFAELVNKSFERLGKQQIELRQQLAKDFLETQQYDKQLAKIHEQESTISSLKAMIEEQKSRKETAERKVDKCAADLKTMKRINLAEATSCSFFDEVDLQTIRVPGTEAFLLPCNSAIAGEGWTVIMRKDLESNTFNRTWMEYKHGFGNLDGEFWIGLEKLHLMTKFQSHELYFKMDYVNNQMHYGHYSNFSIGNEADAYKVLVLGKYTINKGYRLCTFEENMKFSTPDRDNDNDIEHCAESFGFGFWYDTCWIDFDSYTYMDYSMQLMIRPINNIKYN</sequence>
<dbReference type="Gene3D" id="3.90.215.10">
    <property type="entry name" value="Gamma Fibrinogen, chain A, domain 1"/>
    <property type="match status" value="1"/>
</dbReference>
<dbReference type="PROSITE" id="PS51406">
    <property type="entry name" value="FIBRINOGEN_C_2"/>
    <property type="match status" value="1"/>
</dbReference>
<dbReference type="OrthoDB" id="6145874at2759"/>
<name>A0A0M3QU09_DROBS</name>
<feature type="domain" description="Fibrinogen C-terminal" evidence="2">
    <location>
        <begin position="115"/>
        <end position="285"/>
    </location>
</feature>
<dbReference type="PANTHER" id="PTHR19143">
    <property type="entry name" value="FIBRINOGEN/TENASCIN/ANGIOPOEITIN"/>
    <property type="match status" value="1"/>
</dbReference>
<dbReference type="InterPro" id="IPR014716">
    <property type="entry name" value="Fibrinogen_a/b/g_C_1"/>
</dbReference>
<dbReference type="GO" id="GO:0005615">
    <property type="term" value="C:extracellular space"/>
    <property type="evidence" value="ECO:0007669"/>
    <property type="project" value="TreeGrafter"/>
</dbReference>
<evidence type="ECO:0000259" key="2">
    <source>
        <dbReference type="PROSITE" id="PS51406"/>
    </source>
</evidence>
<dbReference type="Pfam" id="PF00147">
    <property type="entry name" value="Fibrinogen_C"/>
    <property type="match status" value="1"/>
</dbReference>
<protein>
    <submittedName>
        <fullName evidence="3">Maker534</fullName>
    </submittedName>
</protein>
<dbReference type="EMBL" id="CP012523">
    <property type="protein sequence ID" value="ALC39843.1"/>
    <property type="molecule type" value="Genomic_DNA"/>
</dbReference>
<dbReference type="InterPro" id="IPR050373">
    <property type="entry name" value="Fibrinogen_C-term_domain"/>
</dbReference>
<proteinExistence type="predicted"/>
<dbReference type="AlphaFoldDB" id="A0A0M3QU09"/>
<gene>
    <name evidence="3" type="ORF">Dbus_chr2Lg1928</name>
</gene>
<dbReference type="SMART" id="SM00186">
    <property type="entry name" value="FBG"/>
    <property type="match status" value="1"/>
</dbReference>
<accession>A0A0M3QU09</accession>
<feature type="coiled-coil region" evidence="1">
    <location>
        <begin position="75"/>
        <end position="109"/>
    </location>
</feature>
<keyword evidence="1" id="KW-0175">Coiled coil</keyword>
<evidence type="ECO:0000313" key="3">
    <source>
        <dbReference type="EMBL" id="ALC39843.1"/>
    </source>
</evidence>
<reference evidence="3 4" key="1">
    <citation type="submission" date="2015-08" db="EMBL/GenBank/DDBJ databases">
        <title>Ancestral chromatin configuration constrains chromatin evolution on differentiating sex chromosomes in Drosophila.</title>
        <authorList>
            <person name="Zhou Q."/>
            <person name="Bachtrog D."/>
        </authorList>
    </citation>
    <scope>NUCLEOTIDE SEQUENCE [LARGE SCALE GENOMIC DNA]</scope>
    <source>
        <tissue evidence="3">Whole larvae</tissue>
    </source>
</reference>
<dbReference type="InterPro" id="IPR002181">
    <property type="entry name" value="Fibrinogen_a/b/g_C_dom"/>
</dbReference>
<dbReference type="STRING" id="30019.A0A0M3QU09"/>
<keyword evidence="4" id="KW-1185">Reference proteome</keyword>
<dbReference type="SUPFAM" id="SSF56496">
    <property type="entry name" value="Fibrinogen C-terminal domain-like"/>
    <property type="match status" value="1"/>
</dbReference>
<evidence type="ECO:0000313" key="4">
    <source>
        <dbReference type="Proteomes" id="UP000494163"/>
    </source>
</evidence>
<evidence type="ECO:0000256" key="1">
    <source>
        <dbReference type="SAM" id="Coils"/>
    </source>
</evidence>
<dbReference type="InterPro" id="IPR036056">
    <property type="entry name" value="Fibrinogen-like_C"/>
</dbReference>
<dbReference type="Proteomes" id="UP000494163">
    <property type="component" value="Chromosome 2L"/>
</dbReference>